<dbReference type="Proteomes" id="UP000016923">
    <property type="component" value="Unassembled WGS sequence"/>
</dbReference>
<dbReference type="EMBL" id="KE148158">
    <property type="protein sequence ID" value="EPE04947.1"/>
    <property type="molecule type" value="Genomic_DNA"/>
</dbReference>
<proteinExistence type="predicted"/>
<reference evidence="1 2" key="1">
    <citation type="journal article" date="2013" name="BMC Genomics">
        <title>The genome and transcriptome of the pine saprophyte Ophiostoma piceae, and a comparison with the bark beetle-associated pine pathogen Grosmannia clavigera.</title>
        <authorList>
            <person name="Haridas S."/>
            <person name="Wang Y."/>
            <person name="Lim L."/>
            <person name="Massoumi Alamouti S."/>
            <person name="Jackman S."/>
            <person name="Docking R."/>
            <person name="Robertson G."/>
            <person name="Birol I."/>
            <person name="Bohlmann J."/>
            <person name="Breuil C."/>
        </authorList>
    </citation>
    <scope>NUCLEOTIDE SEQUENCE [LARGE SCALE GENOMIC DNA]</scope>
    <source>
        <strain evidence="1 2">UAMH 11346</strain>
    </source>
</reference>
<evidence type="ECO:0000313" key="1">
    <source>
        <dbReference type="EMBL" id="EPE04947.1"/>
    </source>
</evidence>
<name>S3BWM8_OPHP1</name>
<gene>
    <name evidence="1" type="ORF">F503_00101</name>
</gene>
<accession>S3BWM8</accession>
<sequence>MCDSAACMLVEPPSGRVQQELRTRAGGFIFLHLTPKSSRCRGQKQSRVSSPPLHQPFMGYGGGLRGPLCACARQMWRPQLRLAMSAELSIVCWTLVCIRMYAAVSGVSQLCLGIRAASFALYWVLLLRFPVSVSSSLRLRLAGYAFLFRSPFASPHKTYRISRMDIRL</sequence>
<dbReference type="VEuPathDB" id="FungiDB:F503_00101"/>
<protein>
    <submittedName>
        <fullName evidence="1">Uncharacterized protein</fullName>
    </submittedName>
</protein>
<organism evidence="1 2">
    <name type="scientific">Ophiostoma piceae (strain UAMH 11346)</name>
    <name type="common">Sap stain fungus</name>
    <dbReference type="NCBI Taxonomy" id="1262450"/>
    <lineage>
        <taxon>Eukaryota</taxon>
        <taxon>Fungi</taxon>
        <taxon>Dikarya</taxon>
        <taxon>Ascomycota</taxon>
        <taxon>Pezizomycotina</taxon>
        <taxon>Sordariomycetes</taxon>
        <taxon>Sordariomycetidae</taxon>
        <taxon>Ophiostomatales</taxon>
        <taxon>Ophiostomataceae</taxon>
        <taxon>Ophiostoma</taxon>
    </lineage>
</organism>
<evidence type="ECO:0000313" key="2">
    <source>
        <dbReference type="Proteomes" id="UP000016923"/>
    </source>
</evidence>
<dbReference type="AlphaFoldDB" id="S3BWM8"/>
<keyword evidence="2" id="KW-1185">Reference proteome</keyword>
<dbReference type="HOGENOM" id="CLU_1586987_0_0_1"/>